<keyword evidence="3" id="KW-0378">Hydrolase</keyword>
<keyword evidence="8" id="KW-1185">Reference proteome</keyword>
<keyword evidence="4" id="KW-0788">Thiol protease</keyword>
<feature type="domain" description="Calpain catalytic" evidence="6">
    <location>
        <begin position="132"/>
        <end position="360"/>
    </location>
</feature>
<dbReference type="SUPFAM" id="SSF49758">
    <property type="entry name" value="Calpain large subunit, middle domain (domain III)"/>
    <property type="match status" value="1"/>
</dbReference>
<keyword evidence="2" id="KW-0645">Protease</keyword>
<evidence type="ECO:0000256" key="3">
    <source>
        <dbReference type="ARBA" id="ARBA00022801"/>
    </source>
</evidence>
<accession>A0A9P5N0Z5</accession>
<dbReference type="InterPro" id="IPR036213">
    <property type="entry name" value="Calpain_III_sf"/>
</dbReference>
<dbReference type="InterPro" id="IPR036181">
    <property type="entry name" value="MIT_dom_sf"/>
</dbReference>
<evidence type="ECO:0000256" key="1">
    <source>
        <dbReference type="ARBA" id="ARBA00010193"/>
    </source>
</evidence>
<dbReference type="InterPro" id="IPR001300">
    <property type="entry name" value="Peptidase_C2_calpain_cat"/>
</dbReference>
<gene>
    <name evidence="7" type="ORF">DFH94DRAFT_723370</name>
</gene>
<dbReference type="PANTHER" id="PTHR46143:SF1">
    <property type="entry name" value="CALPAIN-7"/>
    <property type="match status" value="1"/>
</dbReference>
<dbReference type="Gene3D" id="2.60.120.380">
    <property type="match status" value="1"/>
</dbReference>
<evidence type="ECO:0000313" key="7">
    <source>
        <dbReference type="EMBL" id="KAF8483669.1"/>
    </source>
</evidence>
<dbReference type="SUPFAM" id="SSF54001">
    <property type="entry name" value="Cysteine proteinases"/>
    <property type="match status" value="1"/>
</dbReference>
<dbReference type="InterPro" id="IPR022683">
    <property type="entry name" value="Calpain_III"/>
</dbReference>
<organism evidence="7 8">
    <name type="scientific">Russula ochroleuca</name>
    <dbReference type="NCBI Taxonomy" id="152965"/>
    <lineage>
        <taxon>Eukaryota</taxon>
        <taxon>Fungi</taxon>
        <taxon>Dikarya</taxon>
        <taxon>Basidiomycota</taxon>
        <taxon>Agaricomycotina</taxon>
        <taxon>Agaricomycetes</taxon>
        <taxon>Russulales</taxon>
        <taxon>Russulaceae</taxon>
        <taxon>Russula</taxon>
    </lineage>
</organism>
<evidence type="ECO:0000256" key="2">
    <source>
        <dbReference type="ARBA" id="ARBA00022670"/>
    </source>
</evidence>
<dbReference type="GO" id="GO:0006508">
    <property type="term" value="P:proteolysis"/>
    <property type="evidence" value="ECO:0007669"/>
    <property type="project" value="UniProtKB-KW"/>
</dbReference>
<name>A0A9P5N0Z5_9AGAM</name>
<dbReference type="OrthoDB" id="167576at2759"/>
<evidence type="ECO:0000259" key="6">
    <source>
        <dbReference type="PROSITE" id="PS50203"/>
    </source>
</evidence>
<sequence>MNSTTTQSEAKNLYARATRAELAKDLDTAFRLYVEAGSAFLNVSRTVAHARTQEQARQDAARALERAELIKAVKPDVAPVRRDPFALEEQQLVLKKGSVINGVAAPLWTTASPGLGAAGMLFSDPDGMLELSAEQKEAGVVWRRPSEVLANAKILSDLRPEDIAQRVVADCSLCASIVVSLLHSRSHNSSAALPSLHPRGPDGNPCISPTGRYELKVLFNGAHRQVMVDDLLPFRPDNSRMCMTSRGEWDIWPSLVEKAYLKLMGGYDFPGSNSSTDIHALAGWIPDYLEVKSPSFQREQLWSRLSRGFNDGQCILTVGTDVRPLADRGRVKLLPSHCYPVIDVKETEDGSRWLTILDSWLPTDNGTEVDALLDELSLDGEDDNQRRSIDIAWDDACTLFGCVSVSWNPVMFKNQLIYHGVWKAAHLSPARRDESVHQTLRIRLEGTKDAERPFEEVWILLTRHRTDTRRSSEFISLHAEYDDGHPEARKNITDSAKTQGIYTDNPHVLVRVTVPSPNASGTISLNLSYDGSFDGVGFTAIAYSGLGMHWDGPLRALLFDLRISGTLTTKTSGGNYTLPSYMINPQYRIRVPATTQDGPSGKTRIEASLHAPRDVPVNVMATWGRGERVFDLAQSDIIATSGAYTYGFSRLSADLPQGDFTLVISAFSPTHLGEFSLLVCSSRWVEVDPIPQEGAGMFVKTMRGEWANGAHPRYSLELPIPTDVKIRLQPHALAFVRIGLFLAIGGTAMASSGAFTDARSGAATAQVVLRAGQYIIEPEVNGPGGGGTFSLMVYSKSAGISLAPL</sequence>
<evidence type="ECO:0000313" key="8">
    <source>
        <dbReference type="Proteomes" id="UP000759537"/>
    </source>
</evidence>
<dbReference type="SUPFAM" id="SSF116846">
    <property type="entry name" value="MIT domain"/>
    <property type="match status" value="1"/>
</dbReference>
<dbReference type="Proteomes" id="UP000759537">
    <property type="component" value="Unassembled WGS sequence"/>
</dbReference>
<dbReference type="PROSITE" id="PS50203">
    <property type="entry name" value="CALPAIN_CAT"/>
    <property type="match status" value="1"/>
</dbReference>
<evidence type="ECO:0000256" key="4">
    <source>
        <dbReference type="ARBA" id="ARBA00022807"/>
    </source>
</evidence>
<dbReference type="EMBL" id="WHVB01000004">
    <property type="protein sequence ID" value="KAF8483669.1"/>
    <property type="molecule type" value="Genomic_DNA"/>
</dbReference>
<proteinExistence type="inferred from homology"/>
<reference evidence="7" key="1">
    <citation type="submission" date="2019-10" db="EMBL/GenBank/DDBJ databases">
        <authorList>
            <consortium name="DOE Joint Genome Institute"/>
            <person name="Kuo A."/>
            <person name="Miyauchi S."/>
            <person name="Kiss E."/>
            <person name="Drula E."/>
            <person name="Kohler A."/>
            <person name="Sanchez-Garcia M."/>
            <person name="Andreopoulos B."/>
            <person name="Barry K.W."/>
            <person name="Bonito G."/>
            <person name="Buee M."/>
            <person name="Carver A."/>
            <person name="Chen C."/>
            <person name="Cichocki N."/>
            <person name="Clum A."/>
            <person name="Culley D."/>
            <person name="Crous P.W."/>
            <person name="Fauchery L."/>
            <person name="Girlanda M."/>
            <person name="Hayes R."/>
            <person name="Keri Z."/>
            <person name="LaButti K."/>
            <person name="Lipzen A."/>
            <person name="Lombard V."/>
            <person name="Magnuson J."/>
            <person name="Maillard F."/>
            <person name="Morin E."/>
            <person name="Murat C."/>
            <person name="Nolan M."/>
            <person name="Ohm R."/>
            <person name="Pangilinan J."/>
            <person name="Pereira M."/>
            <person name="Perotto S."/>
            <person name="Peter M."/>
            <person name="Riley R."/>
            <person name="Sitrit Y."/>
            <person name="Stielow B."/>
            <person name="Szollosi G."/>
            <person name="Zifcakova L."/>
            <person name="Stursova M."/>
            <person name="Spatafora J.W."/>
            <person name="Tedersoo L."/>
            <person name="Vaario L.-M."/>
            <person name="Yamada A."/>
            <person name="Yan M."/>
            <person name="Wang P."/>
            <person name="Xu J."/>
            <person name="Bruns T."/>
            <person name="Baldrian P."/>
            <person name="Vilgalys R."/>
            <person name="Henrissat B."/>
            <person name="Grigoriev I.V."/>
            <person name="Hibbett D."/>
            <person name="Nagy L.G."/>
            <person name="Martin F.M."/>
        </authorList>
    </citation>
    <scope>NUCLEOTIDE SEQUENCE</scope>
    <source>
        <strain evidence="7">Prilba</strain>
    </source>
</reference>
<dbReference type="SMART" id="SM00720">
    <property type="entry name" value="calpain_III"/>
    <property type="match status" value="1"/>
</dbReference>
<reference evidence="7" key="2">
    <citation type="journal article" date="2020" name="Nat. Commun.">
        <title>Large-scale genome sequencing of mycorrhizal fungi provides insights into the early evolution of symbiotic traits.</title>
        <authorList>
            <person name="Miyauchi S."/>
            <person name="Kiss E."/>
            <person name="Kuo A."/>
            <person name="Drula E."/>
            <person name="Kohler A."/>
            <person name="Sanchez-Garcia M."/>
            <person name="Morin E."/>
            <person name="Andreopoulos B."/>
            <person name="Barry K.W."/>
            <person name="Bonito G."/>
            <person name="Buee M."/>
            <person name="Carver A."/>
            <person name="Chen C."/>
            <person name="Cichocki N."/>
            <person name="Clum A."/>
            <person name="Culley D."/>
            <person name="Crous P.W."/>
            <person name="Fauchery L."/>
            <person name="Girlanda M."/>
            <person name="Hayes R.D."/>
            <person name="Keri Z."/>
            <person name="LaButti K."/>
            <person name="Lipzen A."/>
            <person name="Lombard V."/>
            <person name="Magnuson J."/>
            <person name="Maillard F."/>
            <person name="Murat C."/>
            <person name="Nolan M."/>
            <person name="Ohm R.A."/>
            <person name="Pangilinan J."/>
            <person name="Pereira M.F."/>
            <person name="Perotto S."/>
            <person name="Peter M."/>
            <person name="Pfister S."/>
            <person name="Riley R."/>
            <person name="Sitrit Y."/>
            <person name="Stielow J.B."/>
            <person name="Szollosi G."/>
            <person name="Zifcakova L."/>
            <person name="Stursova M."/>
            <person name="Spatafora J.W."/>
            <person name="Tedersoo L."/>
            <person name="Vaario L.M."/>
            <person name="Yamada A."/>
            <person name="Yan M."/>
            <person name="Wang P."/>
            <person name="Xu J."/>
            <person name="Bruns T."/>
            <person name="Baldrian P."/>
            <person name="Vilgalys R."/>
            <person name="Dunand C."/>
            <person name="Henrissat B."/>
            <person name="Grigoriev I.V."/>
            <person name="Hibbett D."/>
            <person name="Nagy L.G."/>
            <person name="Martin F.M."/>
        </authorList>
    </citation>
    <scope>NUCLEOTIDE SEQUENCE</scope>
    <source>
        <strain evidence="7">Prilba</strain>
    </source>
</reference>
<evidence type="ECO:0000256" key="5">
    <source>
        <dbReference type="PROSITE-ProRule" id="PRU00239"/>
    </source>
</evidence>
<dbReference type="InterPro" id="IPR038765">
    <property type="entry name" value="Papain-like_cys_pep_sf"/>
</dbReference>
<dbReference type="AlphaFoldDB" id="A0A9P5N0Z5"/>
<comment type="caution">
    <text evidence="7">The sequence shown here is derived from an EMBL/GenBank/DDBJ whole genome shotgun (WGS) entry which is preliminary data.</text>
</comment>
<protein>
    <recommendedName>
        <fullName evidence="6">Calpain catalytic domain-containing protein</fullName>
    </recommendedName>
</protein>
<comment type="caution">
    <text evidence="5">Lacks conserved residue(s) required for the propagation of feature annotation.</text>
</comment>
<comment type="similarity">
    <text evidence="1">Belongs to the peptidase C2 family. PalB/RIM13 subfamily.</text>
</comment>
<dbReference type="GO" id="GO:0004198">
    <property type="term" value="F:calcium-dependent cysteine-type endopeptidase activity"/>
    <property type="evidence" value="ECO:0007669"/>
    <property type="project" value="InterPro"/>
</dbReference>
<dbReference type="Pfam" id="PF00648">
    <property type="entry name" value="Peptidase_C2"/>
    <property type="match status" value="1"/>
</dbReference>
<dbReference type="InterPro" id="IPR051297">
    <property type="entry name" value="PalB/RIM13"/>
</dbReference>
<dbReference type="PANTHER" id="PTHR46143">
    <property type="entry name" value="CALPAIN-7"/>
    <property type="match status" value="1"/>
</dbReference>
<dbReference type="Gene3D" id="1.20.58.80">
    <property type="entry name" value="Phosphotransferase system, lactose/cellobiose-type IIA subunit"/>
    <property type="match status" value="1"/>
</dbReference>
<dbReference type="SMART" id="SM00230">
    <property type="entry name" value="CysPc"/>
    <property type="match status" value="1"/>
</dbReference>